<sequence>MPVHNIVRGAGNKRKLVHPAQLTLLGFLIGIAAGTALLALPISRTGPGGATLVEAFFTAVSAMCVTGHVIVDTPTYWTGFGQVVIMVLIQVGGFGVMTFASIIGIAVVRRLSLRSRITAAAETKSVGFGDVRSLILGVLKISLIIEGIGALILFFWFLLRYGYSVGEAAWFAIFHAVSSFNNAGFALFSNNMISFVDDPVVSLTLCAEIILGGLGFPVIVQLLRHGGNRLKWSMNTRIVIAATPLLLVAGTVYITLIEWNNPATLGPLDWQTKLLAGFFQSVQTRTAGFNSIDIGAMSEASQFGMTALMFIGGGPAGTAGGIKITTFAVLFFILLAEVRGDGVVNVFGKRLSRAVHRQAIAVVLLSVGVVATSTISIMLLSGLPLGPVLFETVSAFGTVGLSEGITPELPVAAQLILAVLMFVGRLGPIGFATALALRERAVLYELPKERPIIG</sequence>
<evidence type="ECO:0000256" key="3">
    <source>
        <dbReference type="ARBA" id="ARBA00022475"/>
    </source>
</evidence>
<evidence type="ECO:0000256" key="1">
    <source>
        <dbReference type="ARBA" id="ARBA00004651"/>
    </source>
</evidence>
<dbReference type="GO" id="GO:0030001">
    <property type="term" value="P:metal ion transport"/>
    <property type="evidence" value="ECO:0007669"/>
    <property type="project" value="UniProtKB-ARBA"/>
</dbReference>
<accession>A0A2M9D5I7</accession>
<protein>
    <submittedName>
        <fullName evidence="9">Potassium uptake TrkH family protein</fullName>
    </submittedName>
</protein>
<evidence type="ECO:0000256" key="6">
    <source>
        <dbReference type="ARBA" id="ARBA00023065"/>
    </source>
</evidence>
<dbReference type="PANTHER" id="PTHR32024:SF1">
    <property type="entry name" value="KTR SYSTEM POTASSIUM UPTAKE PROTEIN B"/>
    <property type="match status" value="1"/>
</dbReference>
<keyword evidence="6" id="KW-0406">Ion transport</keyword>
<keyword evidence="4 8" id="KW-0812">Transmembrane</keyword>
<dbReference type="AlphaFoldDB" id="A0A2M9D5I7"/>
<feature type="transmembrane region" description="Helical" evidence="8">
    <location>
        <begin position="52"/>
        <end position="71"/>
    </location>
</feature>
<evidence type="ECO:0000256" key="2">
    <source>
        <dbReference type="ARBA" id="ARBA00022448"/>
    </source>
</evidence>
<feature type="transmembrane region" description="Helical" evidence="8">
    <location>
        <begin position="134"/>
        <end position="159"/>
    </location>
</feature>
<keyword evidence="3" id="KW-1003">Cell membrane</keyword>
<organism evidence="9 10">
    <name type="scientific">Salinibacterium amurskyense</name>
    <dbReference type="NCBI Taxonomy" id="205941"/>
    <lineage>
        <taxon>Bacteria</taxon>
        <taxon>Bacillati</taxon>
        <taxon>Actinomycetota</taxon>
        <taxon>Actinomycetes</taxon>
        <taxon>Micrococcales</taxon>
        <taxon>Microbacteriaceae</taxon>
        <taxon>Salinibacterium</taxon>
    </lineage>
</organism>
<dbReference type="Pfam" id="PF02386">
    <property type="entry name" value="TrkH"/>
    <property type="match status" value="1"/>
</dbReference>
<feature type="transmembrane region" description="Helical" evidence="8">
    <location>
        <begin position="200"/>
        <end position="223"/>
    </location>
</feature>
<evidence type="ECO:0000256" key="8">
    <source>
        <dbReference type="SAM" id="Phobius"/>
    </source>
</evidence>
<keyword evidence="2" id="KW-0813">Transport</keyword>
<evidence type="ECO:0000313" key="9">
    <source>
        <dbReference type="EMBL" id="PJJ80880.1"/>
    </source>
</evidence>
<feature type="transmembrane region" description="Helical" evidence="8">
    <location>
        <begin position="83"/>
        <end position="108"/>
    </location>
</feature>
<keyword evidence="5 8" id="KW-1133">Transmembrane helix</keyword>
<evidence type="ECO:0000313" key="10">
    <source>
        <dbReference type="Proteomes" id="UP000231742"/>
    </source>
</evidence>
<dbReference type="GO" id="GO:0008324">
    <property type="term" value="F:monoatomic cation transmembrane transporter activity"/>
    <property type="evidence" value="ECO:0007669"/>
    <property type="project" value="InterPro"/>
</dbReference>
<name>A0A2M9D5I7_9MICO</name>
<evidence type="ECO:0000256" key="7">
    <source>
        <dbReference type="ARBA" id="ARBA00023136"/>
    </source>
</evidence>
<feature type="transmembrane region" description="Helical" evidence="8">
    <location>
        <begin position="235"/>
        <end position="256"/>
    </location>
</feature>
<comment type="caution">
    <text evidence="9">The sequence shown here is derived from an EMBL/GenBank/DDBJ whole genome shotgun (WGS) entry which is preliminary data.</text>
</comment>
<keyword evidence="7 8" id="KW-0472">Membrane</keyword>
<dbReference type="InterPro" id="IPR003445">
    <property type="entry name" value="Cat_transpt"/>
</dbReference>
<dbReference type="PANTHER" id="PTHR32024">
    <property type="entry name" value="TRK SYSTEM POTASSIUM UPTAKE PROTEIN TRKG-RELATED"/>
    <property type="match status" value="1"/>
</dbReference>
<feature type="transmembrane region" description="Helical" evidence="8">
    <location>
        <begin position="411"/>
        <end position="437"/>
    </location>
</feature>
<dbReference type="EMBL" id="PGFH01000001">
    <property type="protein sequence ID" value="PJJ80880.1"/>
    <property type="molecule type" value="Genomic_DNA"/>
</dbReference>
<keyword evidence="10" id="KW-1185">Reference proteome</keyword>
<feature type="transmembrane region" description="Helical" evidence="8">
    <location>
        <begin position="359"/>
        <end position="380"/>
    </location>
</feature>
<reference evidence="9 10" key="1">
    <citation type="submission" date="2017-11" db="EMBL/GenBank/DDBJ databases">
        <title>Genomic Encyclopedia of Archaeal and Bacterial Type Strains, Phase II (KMG-II): From Individual Species to Whole Genera.</title>
        <authorList>
            <person name="Goeker M."/>
        </authorList>
    </citation>
    <scope>NUCLEOTIDE SEQUENCE [LARGE SCALE GENOMIC DNA]</scope>
    <source>
        <strain evidence="9 10">DSM 16400</strain>
    </source>
</reference>
<evidence type="ECO:0000256" key="4">
    <source>
        <dbReference type="ARBA" id="ARBA00022692"/>
    </source>
</evidence>
<dbReference type="Proteomes" id="UP000231742">
    <property type="component" value="Unassembled WGS sequence"/>
</dbReference>
<comment type="subcellular location">
    <subcellularLocation>
        <location evidence="1">Cell membrane</location>
        <topology evidence="1">Multi-pass membrane protein</topology>
    </subcellularLocation>
</comment>
<evidence type="ECO:0000256" key="5">
    <source>
        <dbReference type="ARBA" id="ARBA00022989"/>
    </source>
</evidence>
<feature type="transmembrane region" description="Helical" evidence="8">
    <location>
        <begin position="318"/>
        <end position="338"/>
    </location>
</feature>
<proteinExistence type="predicted"/>
<gene>
    <name evidence="9" type="ORF">CLV85_0047</name>
</gene>
<feature type="transmembrane region" description="Helical" evidence="8">
    <location>
        <begin position="20"/>
        <end position="40"/>
    </location>
</feature>
<dbReference type="GO" id="GO:0005886">
    <property type="term" value="C:plasma membrane"/>
    <property type="evidence" value="ECO:0007669"/>
    <property type="project" value="UniProtKB-SubCell"/>
</dbReference>